<dbReference type="PANTHER" id="PTHR31409">
    <property type="entry name" value="WASH COMPLEX SUBUNIT 4"/>
    <property type="match status" value="1"/>
</dbReference>
<gene>
    <name evidence="6" type="ORF">TCIL3000_11_6340</name>
</gene>
<sequence length="1304" mass="149612">MVPLLLRVSPTLNSHSLHHECLFRAPFLSFAWWICWVSFRFFFRIASNYIIRMLTTFDFGVDIDQEEWGVVHSKLRSFVSGHEKMLMDIQQTFDRRWDPTFWDAHTDTVFLQLGSYALRRLHEPGPEEEEEDGAFPSSVADVFGRVQMHNRLLYRVALCFAGLVLEMESLANEAHDLLLPPIAMFDDSNCREEGTEDDDGITDEEALRGSGRMLDMLQRVWRWLKRVKKVVLYVVQQLASLYSSHHKSEDLRSLSRVRYLVLWRKFADLLGAVVSVEEVLYSHETLRYGLSIYRKLLAQILRNPDKFECDEERLDTFCHLLTKIDKELLDDGILNRLASQSFDVSSPADPDDPPIVVNTNKRLCEEFAEVLVQFISSIEDGVGSTRGHDDRKRYVGVLGLYYFYVRLFPKVAEESTRRTICGRVFSLHRSIPVVYIRGTHFFRPGLWLTRRLQSELKNFNYDPAKEGSALTKQECQKSKLMFLPQINRFTTLVSAWLAEMDCITTSTDPSQQEDFLQSLKEALQRGVVLAHLVRKLIVHHIVLHNCTEDALTIQDVDGISQGVQMLMMIRAAYHDKTGIIASSFNLLVGQTRYTVEQHLYDLCVGLSKIPQRSSNPELRDMYSSVCMALELLSRPQTPENLVCLDLLLTTIFHRQKASVTSSTASLVGDHGQETLVAFLQLSRIASYQKSIQEVTNCDFLYWQREVLYPTFIKRLYQKPLNSEYMPYILLAMHDCIPSIMSSQHTSSAKTLLNGYISYTRGCIREHLIDPLCVDIENDLRLCTHSVVLGQPFRQIASTTRARDMARFTKLPPICLFDEWLHIATEVEKHLDEKFYNLNALMANDWKTYEEIRSLAFQRYGLRICDGYLPGSIVDQGLDVLVITENIQVFVANYTYNMNEQLFVQRPSTTESKHLHTLHIRHIANSIRTHGTGIMNTTVNYVYKCLLKKLAILSQFLCDDHVKSRLLKNAKQLHAKKDDRSTEYTLSWAEKFIREMQKLGTADDGQTFLSKFRHLVSEIGNALAYMRMMRSGGLRAVADSAAFVPFVDGDERLERFVISDQSDSDSEEDDGGRGAKGKDPELEKSSEGSDNEEKIPQCTVQAVRVVDGVIGNMREKLSGGSAYFRMLLEAVSKRLKGAVKYTHLKNFYLIVPPICVLHVEMMIREKEQLVKKNKDGLFTDDGFALGCSFLLKLFGVWGLFDSLHWFENIRKHYGSRLQEVREGIEKHEQRAKTQKKGTITWDEEVNNMHLTSMMLECALGEYTTLEEAFVSSKVFFYFATPEEAAGELEGDEKDENEDGAEGEEN</sequence>
<dbReference type="GO" id="GO:0071203">
    <property type="term" value="C:WASH complex"/>
    <property type="evidence" value="ECO:0007669"/>
    <property type="project" value="InterPro"/>
</dbReference>
<proteinExistence type="predicted"/>
<dbReference type="InterPro" id="IPR027307">
    <property type="entry name" value="WASH7"/>
</dbReference>
<dbReference type="Pfam" id="PF14745">
    <property type="entry name" value="WASH-4_N"/>
    <property type="match status" value="1"/>
</dbReference>
<dbReference type="InterPro" id="IPR028282">
    <property type="entry name" value="WASH-7_central"/>
</dbReference>
<dbReference type="VEuPathDB" id="TriTrypDB:TcIL3000.11.6340"/>
<dbReference type="GO" id="GO:0007032">
    <property type="term" value="P:endosome organization"/>
    <property type="evidence" value="ECO:0007669"/>
    <property type="project" value="TreeGrafter"/>
</dbReference>
<dbReference type="GO" id="GO:0016197">
    <property type="term" value="P:endosomal transport"/>
    <property type="evidence" value="ECO:0007669"/>
    <property type="project" value="TreeGrafter"/>
</dbReference>
<keyword evidence="2" id="KW-0472">Membrane</keyword>
<feature type="domain" description="WASH complex subunit 7 central" evidence="3">
    <location>
        <begin position="699"/>
        <end position="1044"/>
    </location>
</feature>
<feature type="region of interest" description="Disordered" evidence="1">
    <location>
        <begin position="1056"/>
        <end position="1093"/>
    </location>
</feature>
<dbReference type="Pfam" id="PF14746">
    <property type="entry name" value="WASH-7_C"/>
    <property type="match status" value="1"/>
</dbReference>
<dbReference type="InterPro" id="IPR028283">
    <property type="entry name" value="WASH-7_C"/>
</dbReference>
<dbReference type="PANTHER" id="PTHR31409:SF0">
    <property type="entry name" value="WASH COMPLEX SUBUNIT 4"/>
    <property type="match status" value="1"/>
</dbReference>
<feature type="domain" description="WASH complex subunit 7 C-terminal" evidence="5">
    <location>
        <begin position="1098"/>
        <end position="1275"/>
    </location>
</feature>
<evidence type="ECO:0000259" key="4">
    <source>
        <dbReference type="Pfam" id="PF14745"/>
    </source>
</evidence>
<evidence type="ECO:0000313" key="6">
    <source>
        <dbReference type="EMBL" id="CCC95212.1"/>
    </source>
</evidence>
<evidence type="ECO:0000256" key="1">
    <source>
        <dbReference type="SAM" id="MobiDB-lite"/>
    </source>
</evidence>
<accession>G0V0P1</accession>
<dbReference type="EMBL" id="HE575324">
    <property type="protein sequence ID" value="CCC95212.1"/>
    <property type="molecule type" value="Genomic_DNA"/>
</dbReference>
<dbReference type="Pfam" id="PF14744">
    <property type="entry name" value="WASH-7_mid"/>
    <property type="match status" value="1"/>
</dbReference>
<keyword evidence="2" id="KW-0812">Transmembrane</keyword>
<feature type="compositionally biased region" description="Basic and acidic residues" evidence="1">
    <location>
        <begin position="1070"/>
        <end position="1093"/>
    </location>
</feature>
<reference evidence="6" key="1">
    <citation type="journal article" date="2012" name="Proc. Natl. Acad. Sci. U.S.A.">
        <title>Antigenic diversity is generated by distinct evolutionary mechanisms in African trypanosome species.</title>
        <authorList>
            <person name="Jackson A.P."/>
            <person name="Berry A."/>
            <person name="Aslett M."/>
            <person name="Allison H.C."/>
            <person name="Burton P."/>
            <person name="Vavrova-Anderson J."/>
            <person name="Brown R."/>
            <person name="Browne H."/>
            <person name="Corton N."/>
            <person name="Hauser H."/>
            <person name="Gamble J."/>
            <person name="Gilderthorp R."/>
            <person name="Marcello L."/>
            <person name="McQuillan J."/>
            <person name="Otto T.D."/>
            <person name="Quail M.A."/>
            <person name="Sanders M.J."/>
            <person name="van Tonder A."/>
            <person name="Ginger M.L."/>
            <person name="Field M.C."/>
            <person name="Barry J.D."/>
            <person name="Hertz-Fowler C."/>
            <person name="Berriman M."/>
        </authorList>
    </citation>
    <scope>NUCLEOTIDE SEQUENCE</scope>
    <source>
        <strain evidence="6">IL3000</strain>
    </source>
</reference>
<evidence type="ECO:0000256" key="2">
    <source>
        <dbReference type="SAM" id="Phobius"/>
    </source>
</evidence>
<feature type="domain" description="WASH complex subunit 4 N-terminal" evidence="4">
    <location>
        <begin position="77"/>
        <end position="697"/>
    </location>
</feature>
<dbReference type="GO" id="GO:0005768">
    <property type="term" value="C:endosome"/>
    <property type="evidence" value="ECO:0007669"/>
    <property type="project" value="TreeGrafter"/>
</dbReference>
<organism evidence="6">
    <name type="scientific">Trypanosoma congolense (strain IL3000)</name>
    <dbReference type="NCBI Taxonomy" id="1068625"/>
    <lineage>
        <taxon>Eukaryota</taxon>
        <taxon>Discoba</taxon>
        <taxon>Euglenozoa</taxon>
        <taxon>Kinetoplastea</taxon>
        <taxon>Metakinetoplastina</taxon>
        <taxon>Trypanosomatida</taxon>
        <taxon>Trypanosomatidae</taxon>
        <taxon>Trypanosoma</taxon>
        <taxon>Nannomonas</taxon>
    </lineage>
</organism>
<feature type="transmembrane region" description="Helical" evidence="2">
    <location>
        <begin position="22"/>
        <end position="43"/>
    </location>
</feature>
<keyword evidence="2" id="KW-1133">Transmembrane helix</keyword>
<feature type="region of interest" description="Disordered" evidence="1">
    <location>
        <begin position="1284"/>
        <end position="1304"/>
    </location>
</feature>
<evidence type="ECO:0000259" key="3">
    <source>
        <dbReference type="Pfam" id="PF14744"/>
    </source>
</evidence>
<evidence type="ECO:0000259" key="5">
    <source>
        <dbReference type="Pfam" id="PF14746"/>
    </source>
</evidence>
<dbReference type="InterPro" id="IPR028191">
    <property type="entry name" value="WASH-4_N"/>
</dbReference>
<name>G0V0P1_TRYCI</name>
<protein>
    <submittedName>
        <fullName evidence="6">Uncharacterized protein TCIL3000_11_6340</fullName>
    </submittedName>
</protein>